<dbReference type="NCBIfam" id="TIGR03936">
    <property type="entry name" value="sam_1_link_chp"/>
    <property type="match status" value="1"/>
</dbReference>
<dbReference type="InterPro" id="IPR018768">
    <property type="entry name" value="DUF2344"/>
</dbReference>
<dbReference type="AlphaFoldDB" id="A0A9D1I340"/>
<evidence type="ECO:0000259" key="1">
    <source>
        <dbReference type="Pfam" id="PF10105"/>
    </source>
</evidence>
<feature type="domain" description="DUF2344" evidence="1">
    <location>
        <begin position="4"/>
        <end position="190"/>
    </location>
</feature>
<dbReference type="Pfam" id="PF10105">
    <property type="entry name" value="DUF2344"/>
    <property type="match status" value="1"/>
</dbReference>
<gene>
    <name evidence="2" type="ORF">IAD16_01690</name>
</gene>
<organism evidence="2 3">
    <name type="scientific">Candidatus Fimisoma avicola</name>
    <dbReference type="NCBI Taxonomy" id="2840826"/>
    <lineage>
        <taxon>Bacteria</taxon>
        <taxon>Bacillati</taxon>
        <taxon>Bacillota</taxon>
        <taxon>Clostridia</taxon>
        <taxon>Eubacteriales</taxon>
        <taxon>Candidatus Fimisoma</taxon>
    </lineage>
</organism>
<reference evidence="2" key="1">
    <citation type="submission" date="2020-10" db="EMBL/GenBank/DDBJ databases">
        <authorList>
            <person name="Gilroy R."/>
        </authorList>
    </citation>
    <scope>NUCLEOTIDE SEQUENCE</scope>
    <source>
        <strain evidence="2">11300</strain>
    </source>
</reference>
<sequence length="225" mass="25436">MAERYVLKFSKTGYMRYISHLDLLRLFKRMFRTGGIEIRYSQGFNPHPKLTFAQPLSLGYSGTGELLDFETAKPYDEAQIAELLKDQAPCGIDIISCRRLEDKTPSLASAAESAVYTIEIPAEAGHDWERKGEAYMAQQKIEALKRRKKDKKMQSVDIKPMIRELSARYFCGKIVIDTCLDCGSTSNCSPELVIASFCAFAGINTPRSEISVERKKIKFSNNLQI</sequence>
<evidence type="ECO:0000313" key="2">
    <source>
        <dbReference type="EMBL" id="HIU27077.1"/>
    </source>
</evidence>
<proteinExistence type="predicted"/>
<protein>
    <submittedName>
        <fullName evidence="2">DUF2344 domain-containing protein</fullName>
    </submittedName>
</protein>
<accession>A0A9D1I340</accession>
<name>A0A9D1I340_9FIRM</name>
<dbReference type="EMBL" id="DVMO01000026">
    <property type="protein sequence ID" value="HIU27077.1"/>
    <property type="molecule type" value="Genomic_DNA"/>
</dbReference>
<evidence type="ECO:0000313" key="3">
    <source>
        <dbReference type="Proteomes" id="UP000824091"/>
    </source>
</evidence>
<reference evidence="2" key="2">
    <citation type="journal article" date="2021" name="PeerJ">
        <title>Extensive microbial diversity within the chicken gut microbiome revealed by metagenomics and culture.</title>
        <authorList>
            <person name="Gilroy R."/>
            <person name="Ravi A."/>
            <person name="Getino M."/>
            <person name="Pursley I."/>
            <person name="Horton D.L."/>
            <person name="Alikhan N.F."/>
            <person name="Baker D."/>
            <person name="Gharbi K."/>
            <person name="Hall N."/>
            <person name="Watson M."/>
            <person name="Adriaenssens E.M."/>
            <person name="Foster-Nyarko E."/>
            <person name="Jarju S."/>
            <person name="Secka A."/>
            <person name="Antonio M."/>
            <person name="Oren A."/>
            <person name="Chaudhuri R.R."/>
            <person name="La Ragione R."/>
            <person name="Hildebrand F."/>
            <person name="Pallen M.J."/>
        </authorList>
    </citation>
    <scope>NUCLEOTIDE SEQUENCE</scope>
    <source>
        <strain evidence="2">11300</strain>
    </source>
</reference>
<comment type="caution">
    <text evidence="2">The sequence shown here is derived from an EMBL/GenBank/DDBJ whole genome shotgun (WGS) entry which is preliminary data.</text>
</comment>
<dbReference type="Proteomes" id="UP000824091">
    <property type="component" value="Unassembled WGS sequence"/>
</dbReference>